<dbReference type="RefSeq" id="WP_219083678.1">
    <property type="nucleotide sequence ID" value="NZ_CP079216.1"/>
</dbReference>
<proteinExistence type="predicted"/>
<organism evidence="1 2">
    <name type="scientific">Tessaracoccus palaemonis</name>
    <dbReference type="NCBI Taxonomy" id="2829499"/>
    <lineage>
        <taxon>Bacteria</taxon>
        <taxon>Bacillati</taxon>
        <taxon>Actinomycetota</taxon>
        <taxon>Actinomycetes</taxon>
        <taxon>Propionibacteriales</taxon>
        <taxon>Propionibacteriaceae</taxon>
        <taxon>Tessaracoccus</taxon>
    </lineage>
</organism>
<dbReference type="Proteomes" id="UP000824504">
    <property type="component" value="Chromosome"/>
</dbReference>
<evidence type="ECO:0000313" key="1">
    <source>
        <dbReference type="EMBL" id="QXT63751.1"/>
    </source>
</evidence>
<name>A0ABX8SK48_9ACTN</name>
<protein>
    <submittedName>
        <fullName evidence="1">Uncharacterized protein</fullName>
    </submittedName>
</protein>
<reference evidence="1 2" key="1">
    <citation type="submission" date="2021-07" db="EMBL/GenBank/DDBJ databases">
        <title>complete genome sequencing of Tessaracoccus sp.J1M15.</title>
        <authorList>
            <person name="Bae J.-W."/>
            <person name="Kim D.-y."/>
        </authorList>
    </citation>
    <scope>NUCLEOTIDE SEQUENCE [LARGE SCALE GENOMIC DNA]</scope>
    <source>
        <strain evidence="1 2">J1M15</strain>
    </source>
</reference>
<accession>A0ABX8SK48</accession>
<sequence>MDRCPGCGSWLHQGEACFECEVVAAQRCVCPNADDDCWGRCENAAGCVSIFMGATTSTHSAAV</sequence>
<dbReference type="EMBL" id="CP079216">
    <property type="protein sequence ID" value="QXT63751.1"/>
    <property type="molecule type" value="Genomic_DNA"/>
</dbReference>
<gene>
    <name evidence="1" type="ORF">KDB89_04555</name>
</gene>
<evidence type="ECO:0000313" key="2">
    <source>
        <dbReference type="Proteomes" id="UP000824504"/>
    </source>
</evidence>
<keyword evidence="2" id="KW-1185">Reference proteome</keyword>